<evidence type="ECO:0000313" key="2">
    <source>
        <dbReference type="Proteomes" id="UP001143910"/>
    </source>
</evidence>
<proteinExistence type="predicted"/>
<evidence type="ECO:0000313" key="1">
    <source>
        <dbReference type="EMBL" id="KAJ2967962.1"/>
    </source>
</evidence>
<dbReference type="Proteomes" id="UP001143910">
    <property type="component" value="Unassembled WGS sequence"/>
</dbReference>
<gene>
    <name evidence="1" type="ORF">NQ176_g9412</name>
</gene>
<comment type="caution">
    <text evidence="1">The sequence shown here is derived from an EMBL/GenBank/DDBJ whole genome shotgun (WGS) entry which is preliminary data.</text>
</comment>
<keyword evidence="2" id="KW-1185">Reference proteome</keyword>
<dbReference type="EMBL" id="JANJQO010002140">
    <property type="protein sequence ID" value="KAJ2967962.1"/>
    <property type="molecule type" value="Genomic_DNA"/>
</dbReference>
<protein>
    <submittedName>
        <fullName evidence="1">Uncharacterized protein</fullName>
    </submittedName>
</protein>
<accession>A0ACC1MLT7</accession>
<reference evidence="1" key="1">
    <citation type="submission" date="2022-08" db="EMBL/GenBank/DDBJ databases">
        <title>Genome Sequence of Lecanicillium fungicola.</title>
        <authorList>
            <person name="Buettner E."/>
        </authorList>
    </citation>
    <scope>NUCLEOTIDE SEQUENCE</scope>
    <source>
        <strain evidence="1">Babe33</strain>
    </source>
</reference>
<sequence length="754" mass="84323">MTVEEANRHPTVAPQPKLLKRVLDMDVNPDRIVTSAPEEPFRLTFIDVTCLVINRTIGTGIFNGPQVVMKGVKSPAIAMLLWFCGCIYCLCGAHVFLEYGLNVPRYIINGIEQSVPRSGGELHYLQYVFSRPRYRKGTVVLIGVMFGISFICVGNMASNCIDCAVRLCRLGNDDNPSEGKVRGIAIAIATVTCFIHAFSRRGGIFLNNIFAVVKFLFLLSMVIATWAVIGSSEDLRRLAGNTTPFSKASANSEGDSTSAAQAFLFVVFAFFGFDQPSYVLGEIKNPRKNFPRAMWWGMGLISVVYLAVNVCYMLVVPAEVQMQRNVAEEFFARIFDSSDNRAQKTVDAFLAISSLGNVVVWTFTAARMKQEIAKQCFIPFASFFAMDKDVSFGRLLSWLEKSRLISARRLGRIFNPSSHKEKTPVGAFALHLVTCIILIVATFRMSAEDAYYTLTSLFSYLLAACFGTFLAIGILLLHLRGPPKTKTVSTPNHSSHPEQVPTTPQSWRELTKDVINPTLSIVCATGYLIGSLYPVIASWIPPPEAKSASVRWYTVPLAAICILLFSTVWFIGFLAITAFRGRNGKQTFVYICEPEFGYANSSAADLGNREYGAEHDGDELRRRGGLVLVREIIHKTWKANEVDELYAASNNNYNNYNHHNDHNNYHHNDHNNYHNNDHSNDHTNDRNNDRNNDRINSNTIQMSTYRMQQGDRRSQRPANDLSNTDFAGFTQGPRFTGYNEHSIAPESNSINMSH</sequence>
<organism evidence="1 2">
    <name type="scientific">Zarea fungicola</name>
    <dbReference type="NCBI Taxonomy" id="93591"/>
    <lineage>
        <taxon>Eukaryota</taxon>
        <taxon>Fungi</taxon>
        <taxon>Dikarya</taxon>
        <taxon>Ascomycota</taxon>
        <taxon>Pezizomycotina</taxon>
        <taxon>Sordariomycetes</taxon>
        <taxon>Hypocreomycetidae</taxon>
        <taxon>Hypocreales</taxon>
        <taxon>Cordycipitaceae</taxon>
        <taxon>Zarea</taxon>
    </lineage>
</organism>
<name>A0ACC1MLT7_9HYPO</name>